<feature type="domain" description="YCII-related" evidence="2">
    <location>
        <begin position="1"/>
        <end position="111"/>
    </location>
</feature>
<dbReference type="SUPFAM" id="SSF54909">
    <property type="entry name" value="Dimeric alpha+beta barrel"/>
    <property type="match status" value="1"/>
</dbReference>
<organism evidence="3 4">
    <name type="scientific">Streptomyces evansiae</name>
    <dbReference type="NCBI Taxonomy" id="3075535"/>
    <lineage>
        <taxon>Bacteria</taxon>
        <taxon>Bacillati</taxon>
        <taxon>Actinomycetota</taxon>
        <taxon>Actinomycetes</taxon>
        <taxon>Kitasatosporales</taxon>
        <taxon>Streptomycetaceae</taxon>
        <taxon>Streptomyces</taxon>
    </lineage>
</organism>
<dbReference type="InterPro" id="IPR005545">
    <property type="entry name" value="YCII"/>
</dbReference>
<dbReference type="AlphaFoldDB" id="A0ABD5E0V0"/>
<dbReference type="Pfam" id="PF03795">
    <property type="entry name" value="YCII"/>
    <property type="match status" value="1"/>
</dbReference>
<dbReference type="PANTHER" id="PTHR35174:SF3">
    <property type="entry name" value="BLL7171 PROTEIN"/>
    <property type="match status" value="1"/>
</dbReference>
<sequence length="125" mass="14055">MKYLLMIYGNKEKWDSIPAELLEKRIAEQDAWNARYRASGELLAAYGLHDAKDASLVRNQDGAPISTDGPYLEAKEYLCSLYLLDVESADRAREMAARMPWAREDPIELWPIEHDGFAPKPGGGA</sequence>
<dbReference type="Gene3D" id="3.30.70.1060">
    <property type="entry name" value="Dimeric alpha+beta barrel"/>
    <property type="match status" value="1"/>
</dbReference>
<evidence type="ECO:0000259" key="2">
    <source>
        <dbReference type="Pfam" id="PF03795"/>
    </source>
</evidence>
<comment type="caution">
    <text evidence="3">The sequence shown here is derived from an EMBL/GenBank/DDBJ whole genome shotgun (WGS) entry which is preliminary data.</text>
</comment>
<proteinExistence type="inferred from homology"/>
<comment type="similarity">
    <text evidence="1">Belongs to the YciI family.</text>
</comment>
<evidence type="ECO:0000256" key="1">
    <source>
        <dbReference type="ARBA" id="ARBA00007689"/>
    </source>
</evidence>
<dbReference type="PANTHER" id="PTHR35174">
    <property type="entry name" value="BLL7171 PROTEIN-RELATED"/>
    <property type="match status" value="1"/>
</dbReference>
<gene>
    <name evidence="3" type="ORF">RM574_02240</name>
</gene>
<evidence type="ECO:0000313" key="3">
    <source>
        <dbReference type="EMBL" id="MDT0414298.1"/>
    </source>
</evidence>
<dbReference type="RefSeq" id="WP_043255854.1">
    <property type="nucleotide sequence ID" value="NZ_JAVRER010000002.1"/>
</dbReference>
<evidence type="ECO:0000313" key="4">
    <source>
        <dbReference type="Proteomes" id="UP001183607"/>
    </source>
</evidence>
<name>A0ABD5E0V0_9ACTN</name>
<reference evidence="4" key="1">
    <citation type="submission" date="2023-07" db="EMBL/GenBank/DDBJ databases">
        <title>30 novel species of actinomycetes from the DSMZ collection.</title>
        <authorList>
            <person name="Nouioui I."/>
        </authorList>
    </citation>
    <scope>NUCLEOTIDE SEQUENCE [LARGE SCALE GENOMIC DNA]</scope>
    <source>
        <strain evidence="4">DSM 41982</strain>
    </source>
</reference>
<dbReference type="InterPro" id="IPR011008">
    <property type="entry name" value="Dimeric_a/b-barrel"/>
</dbReference>
<dbReference type="Proteomes" id="UP001183607">
    <property type="component" value="Unassembled WGS sequence"/>
</dbReference>
<protein>
    <submittedName>
        <fullName evidence="3">YciI family protein</fullName>
    </submittedName>
</protein>
<dbReference type="EMBL" id="JAVRER010000002">
    <property type="protein sequence ID" value="MDT0414298.1"/>
    <property type="molecule type" value="Genomic_DNA"/>
</dbReference>
<accession>A0ABD5E0V0</accession>